<reference evidence="2" key="2">
    <citation type="submission" date="2020-05" db="UniProtKB">
        <authorList>
            <consortium name="EnsemblMetazoa"/>
        </authorList>
    </citation>
    <scope>IDENTIFICATION</scope>
    <source>
        <strain evidence="2">FAR1</strain>
    </source>
</reference>
<name>A0A182QQ85_9DIPT</name>
<dbReference type="EMBL" id="AXCN02001803">
    <property type="status" value="NOT_ANNOTATED_CDS"/>
    <property type="molecule type" value="Genomic_DNA"/>
</dbReference>
<proteinExistence type="predicted"/>
<feature type="compositionally biased region" description="Gly residues" evidence="1">
    <location>
        <begin position="204"/>
        <end position="215"/>
    </location>
</feature>
<dbReference type="EnsemblMetazoa" id="AFAF014695-RA">
    <property type="protein sequence ID" value="AFAF014695-PA"/>
    <property type="gene ID" value="AFAF014695"/>
</dbReference>
<organism evidence="2 3">
    <name type="scientific">Anopheles farauti</name>
    <dbReference type="NCBI Taxonomy" id="69004"/>
    <lineage>
        <taxon>Eukaryota</taxon>
        <taxon>Metazoa</taxon>
        <taxon>Ecdysozoa</taxon>
        <taxon>Arthropoda</taxon>
        <taxon>Hexapoda</taxon>
        <taxon>Insecta</taxon>
        <taxon>Pterygota</taxon>
        <taxon>Neoptera</taxon>
        <taxon>Endopterygota</taxon>
        <taxon>Diptera</taxon>
        <taxon>Nematocera</taxon>
        <taxon>Culicoidea</taxon>
        <taxon>Culicidae</taxon>
        <taxon>Anophelinae</taxon>
        <taxon>Anopheles</taxon>
    </lineage>
</organism>
<feature type="region of interest" description="Disordered" evidence="1">
    <location>
        <begin position="162"/>
        <end position="185"/>
    </location>
</feature>
<feature type="region of interest" description="Disordered" evidence="1">
    <location>
        <begin position="199"/>
        <end position="222"/>
    </location>
</feature>
<evidence type="ECO:0000313" key="2">
    <source>
        <dbReference type="EnsemblMetazoa" id="AFAF014695-PA"/>
    </source>
</evidence>
<dbReference type="VEuPathDB" id="VectorBase:AFAF014695"/>
<evidence type="ECO:0000313" key="3">
    <source>
        <dbReference type="Proteomes" id="UP000075886"/>
    </source>
</evidence>
<dbReference type="Proteomes" id="UP000075886">
    <property type="component" value="Unassembled WGS sequence"/>
</dbReference>
<accession>A0A182QQ85</accession>
<keyword evidence="3" id="KW-1185">Reference proteome</keyword>
<reference evidence="3" key="1">
    <citation type="submission" date="2014-01" db="EMBL/GenBank/DDBJ databases">
        <title>The Genome Sequence of Anopheles farauti FAR1 (V2).</title>
        <authorList>
            <consortium name="The Broad Institute Genomics Platform"/>
            <person name="Neafsey D.E."/>
            <person name="Besansky N."/>
            <person name="Howell P."/>
            <person name="Walton C."/>
            <person name="Young S.K."/>
            <person name="Zeng Q."/>
            <person name="Gargeya S."/>
            <person name="Fitzgerald M."/>
            <person name="Haas B."/>
            <person name="Abouelleil A."/>
            <person name="Allen A.W."/>
            <person name="Alvarado L."/>
            <person name="Arachchi H.M."/>
            <person name="Berlin A.M."/>
            <person name="Chapman S.B."/>
            <person name="Gainer-Dewar J."/>
            <person name="Goldberg J."/>
            <person name="Griggs A."/>
            <person name="Gujja S."/>
            <person name="Hansen M."/>
            <person name="Howarth C."/>
            <person name="Imamovic A."/>
            <person name="Ireland A."/>
            <person name="Larimer J."/>
            <person name="McCowan C."/>
            <person name="Murphy C."/>
            <person name="Pearson M."/>
            <person name="Poon T.W."/>
            <person name="Priest M."/>
            <person name="Roberts A."/>
            <person name="Saif S."/>
            <person name="Shea T."/>
            <person name="Sisk P."/>
            <person name="Sykes S."/>
            <person name="Wortman J."/>
            <person name="Nusbaum C."/>
            <person name="Birren B."/>
        </authorList>
    </citation>
    <scope>NUCLEOTIDE SEQUENCE [LARGE SCALE GENOMIC DNA]</scope>
    <source>
        <strain evidence="3">FAR1</strain>
    </source>
</reference>
<protein>
    <submittedName>
        <fullName evidence="2">Uncharacterized protein</fullName>
    </submittedName>
</protein>
<sequence>MPATVVIQGTLLVGGPFRLVAMVLEPDLHLRRREAYQRGKMFALRCGEVALLPKPALQLVRLRLGEQDAPFALLVPHTALLVAPFRRHAAVVRVLDHVDHLIVTALFDVHVVRVFRGGGGGDGGGGGEGDLRAPSRMGSACACRIRHGGVRMRDHRLSRRFRSHLRTLPTSPGRAGDYGDSVVSSQANDDDVAADVADAPDAAAGGGGGGGGCGDVHGEDGRQDALGALRDVTRPDNRSGRVNLRPVSSTATPVTLFGCPRLRSFPVDSGFDHPARLPCLLPVPFGFFPPDDPRGGCHRHC</sequence>
<evidence type="ECO:0000256" key="1">
    <source>
        <dbReference type="SAM" id="MobiDB-lite"/>
    </source>
</evidence>
<dbReference type="AlphaFoldDB" id="A0A182QQ85"/>